<dbReference type="RefSeq" id="WP_190301642.1">
    <property type="nucleotide sequence ID" value="NZ_JACOIJ010000006.1"/>
</dbReference>
<gene>
    <name evidence="1" type="ORF">H8B04_04930</name>
</gene>
<proteinExistence type="predicted"/>
<comment type="caution">
    <text evidence="1">The sequence shown here is derived from an EMBL/GenBank/DDBJ whole genome shotgun (WGS) entry which is preliminary data.</text>
</comment>
<evidence type="ECO:0008006" key="3">
    <source>
        <dbReference type="Google" id="ProtNLM"/>
    </source>
</evidence>
<evidence type="ECO:0000313" key="2">
    <source>
        <dbReference type="Proteomes" id="UP000651271"/>
    </source>
</evidence>
<protein>
    <recommendedName>
        <fullName evidence="3">Lipoprotein</fullName>
    </recommendedName>
</protein>
<organism evidence="1 2">
    <name type="scientific">Sphingobacterium litopenaei</name>
    <dbReference type="NCBI Taxonomy" id="2763500"/>
    <lineage>
        <taxon>Bacteria</taxon>
        <taxon>Pseudomonadati</taxon>
        <taxon>Bacteroidota</taxon>
        <taxon>Sphingobacteriia</taxon>
        <taxon>Sphingobacteriales</taxon>
        <taxon>Sphingobacteriaceae</taxon>
        <taxon>Sphingobacterium</taxon>
    </lineage>
</organism>
<accession>A0ABR7YC87</accession>
<name>A0ABR7YC87_9SPHI</name>
<dbReference type="Proteomes" id="UP000651271">
    <property type="component" value="Unassembled WGS sequence"/>
</dbReference>
<dbReference type="EMBL" id="JACOIJ010000006">
    <property type="protein sequence ID" value="MBD1428911.1"/>
    <property type="molecule type" value="Genomic_DNA"/>
</dbReference>
<reference evidence="1 2" key="1">
    <citation type="submission" date="2020-08" db="EMBL/GenBank/DDBJ databases">
        <title>Sphingobacterium sp. DN04309 isolated from aquaculture water.</title>
        <authorList>
            <person name="Zhang M."/>
        </authorList>
    </citation>
    <scope>NUCLEOTIDE SEQUENCE [LARGE SCALE GENOMIC DNA]</scope>
    <source>
        <strain evidence="1 2">DN04309</strain>
    </source>
</reference>
<sequence length="146" mass="16390">MKFNTLLGLFTILLFWGCQSNRTTSSSSTISTVDSVSNIGGEKDKNGCLTSAGYTWSQLKNDCIRPFEDGISLDVLNAANSYQTSAFILIDSLQKKAEIFVAEEDHSIILDQSNDTLFTNGNFYLTKENFCWTLSLNKTKLYQERK</sequence>
<evidence type="ECO:0000313" key="1">
    <source>
        <dbReference type="EMBL" id="MBD1428911.1"/>
    </source>
</evidence>
<keyword evidence="2" id="KW-1185">Reference proteome</keyword>